<evidence type="ECO:0000256" key="2">
    <source>
        <dbReference type="HAMAP-Rule" id="MF_00795"/>
    </source>
</evidence>
<comment type="caution">
    <text evidence="3">The sequence shown here is derived from an EMBL/GenBank/DDBJ whole genome shotgun (WGS) entry which is preliminary data.</text>
</comment>
<comment type="subcellular location">
    <subcellularLocation>
        <location evidence="2">Cytoplasm</location>
    </subcellularLocation>
</comment>
<comment type="similarity">
    <text evidence="1 2">Belongs to the CutC family.</text>
</comment>
<comment type="caution">
    <text evidence="2">Once thought to be involved in copper homeostasis, experiments in E.coli have shown this is not the case.</text>
</comment>
<evidence type="ECO:0000313" key="4">
    <source>
        <dbReference type="Proteomes" id="UP000186058"/>
    </source>
</evidence>
<dbReference type="InterPro" id="IPR036822">
    <property type="entry name" value="CutC-like_dom_sf"/>
</dbReference>
<evidence type="ECO:0000313" key="3">
    <source>
        <dbReference type="EMBL" id="OKP78817.1"/>
    </source>
</evidence>
<reference evidence="3 4" key="1">
    <citation type="submission" date="2016-03" db="EMBL/GenBank/DDBJ databases">
        <authorList>
            <person name="Sant'Anna F.H."/>
            <person name="Ambrosini A."/>
            <person name="Souza R."/>
            <person name="Bach E."/>
            <person name="Fernandes G."/>
            <person name="Balsanelli E."/>
            <person name="Baura V.A."/>
            <person name="Souza E.M."/>
            <person name="Passaglia L."/>
        </authorList>
    </citation>
    <scope>NUCLEOTIDE SEQUENCE [LARGE SCALE GENOMIC DNA]</scope>
    <source>
        <strain evidence="3 4">P26E</strain>
    </source>
</reference>
<organism evidence="3 4">
    <name type="scientific">Paenibacillus helianthi</name>
    <dbReference type="NCBI Taxonomy" id="1349432"/>
    <lineage>
        <taxon>Bacteria</taxon>
        <taxon>Bacillati</taxon>
        <taxon>Bacillota</taxon>
        <taxon>Bacilli</taxon>
        <taxon>Bacillales</taxon>
        <taxon>Paenibacillaceae</taxon>
        <taxon>Paenibacillus</taxon>
    </lineage>
</organism>
<dbReference type="InterPro" id="IPR005627">
    <property type="entry name" value="CutC-like"/>
</dbReference>
<dbReference type="Gene3D" id="3.20.20.380">
    <property type="entry name" value="Copper homeostasis (CutC) domain"/>
    <property type="match status" value="1"/>
</dbReference>
<dbReference type="PANTHER" id="PTHR12598">
    <property type="entry name" value="COPPER HOMEOSTASIS PROTEIN CUTC"/>
    <property type="match status" value="1"/>
</dbReference>
<sequence length="235" mass="25411">MLLEVIATTVSDAVIAEKNGADRIELITGIREGGLTPSLGLIEGVREAVNLPVRVMVRPHARSFRYDEPDAQTMLRDIRHIAAIGGLSLVMGMLRPDRTVDEELLKRLLQAADGMEVTFHRAFDEAENQLAALEILSRYPQITDILTSGGRNTAPEGKGQIALLEQLSSVSSVSILAGSGLTADGLSEFITQTGVSRVHFGSAVREDGDPLKPVDPVRVQSVRRILNSLKGDRPI</sequence>
<dbReference type="RefSeq" id="WP_074109350.1">
    <property type="nucleotide sequence ID" value="NZ_LVWI01000095.1"/>
</dbReference>
<dbReference type="Proteomes" id="UP000186058">
    <property type="component" value="Unassembled WGS sequence"/>
</dbReference>
<gene>
    <name evidence="2" type="primary">cutC</name>
    <name evidence="3" type="ORF">A3844_28845</name>
</gene>
<dbReference type="EMBL" id="LVWI01000095">
    <property type="protein sequence ID" value="OKP78817.1"/>
    <property type="molecule type" value="Genomic_DNA"/>
</dbReference>
<proteinExistence type="inferred from homology"/>
<keyword evidence="4" id="KW-1185">Reference proteome</keyword>
<accession>A0ABX3EEU1</accession>
<name>A0ABX3EEU1_9BACL</name>
<evidence type="ECO:0000256" key="1">
    <source>
        <dbReference type="ARBA" id="ARBA00007768"/>
    </source>
</evidence>
<dbReference type="PANTHER" id="PTHR12598:SF0">
    <property type="entry name" value="COPPER HOMEOSTASIS PROTEIN CUTC HOMOLOG"/>
    <property type="match status" value="1"/>
</dbReference>
<keyword evidence="2" id="KW-0963">Cytoplasm</keyword>
<protein>
    <recommendedName>
        <fullName evidence="2">PF03932 family protein CutC</fullName>
    </recommendedName>
</protein>
<dbReference type="HAMAP" id="MF_00795">
    <property type="entry name" value="CutC"/>
    <property type="match status" value="1"/>
</dbReference>
<dbReference type="Pfam" id="PF03932">
    <property type="entry name" value="CutC"/>
    <property type="match status" value="1"/>
</dbReference>
<dbReference type="SUPFAM" id="SSF110395">
    <property type="entry name" value="CutC-like"/>
    <property type="match status" value="1"/>
</dbReference>